<evidence type="ECO:0000256" key="5">
    <source>
        <dbReference type="ARBA" id="ARBA00022777"/>
    </source>
</evidence>
<feature type="transmembrane region" description="Helical" evidence="10">
    <location>
        <begin position="69"/>
        <end position="88"/>
    </location>
</feature>
<name>A0ABZ1JJC1_9ACTN</name>
<evidence type="ECO:0000256" key="10">
    <source>
        <dbReference type="SAM" id="Phobius"/>
    </source>
</evidence>
<feature type="transmembrane region" description="Helical" evidence="10">
    <location>
        <begin position="170"/>
        <end position="186"/>
    </location>
</feature>
<dbReference type="Gene3D" id="1.20.5.1930">
    <property type="match status" value="1"/>
</dbReference>
<dbReference type="RefSeq" id="WP_328937747.1">
    <property type="nucleotide sequence ID" value="NZ_CP108133.1"/>
</dbReference>
<keyword evidence="8 10" id="KW-0472">Membrane</keyword>
<dbReference type="GO" id="GO:0016301">
    <property type="term" value="F:kinase activity"/>
    <property type="evidence" value="ECO:0007669"/>
    <property type="project" value="UniProtKB-KW"/>
</dbReference>
<sequence length="475" mass="50182">MTGSGWKHRWPRPGRGPGDLRAQPPRPRTRRRRTPLPTAGTGYFAEDAAAPPGIRLQLNALQALCRQAFAIRLTLIAIGAPFATANAADGFPRHAVLTAAVLGVMGSYAMLRDWDRCAPQLLAHPTLMAVDLVFGAILLLTASPASPLAYAAVCTPLLSGLLYGWRGSGVFTGLQLVVLLTVFRAWDHRPGAGASTLLIAGFCVAAGVIGVTLRNLMFRFGTASQALAEANSRLAVAEAVESERARLAREMHDSVAKTLHGLALSAEALALAADHRTDPHTLKSQATAVAGAARRAATESRELLTDLRAHTALSHPPMDMATELAARVQDFESRTNIKATITTPTPTPDPCQALALPPGAPRQLLAIASEALENAHRHANATHVEVTLEAAYGVLRLTVRDDGVGTAVSLDDVQVLANTGHFGLLGMLERAASVGADLHLHSRADRGTEIELTLPCPTPSPQHPSHSPQEEAAHA</sequence>
<dbReference type="Gene3D" id="3.30.565.10">
    <property type="entry name" value="Histidine kinase-like ATPase, C-terminal domain"/>
    <property type="match status" value="1"/>
</dbReference>
<dbReference type="InterPro" id="IPR011712">
    <property type="entry name" value="Sig_transdc_His_kin_sub3_dim/P"/>
</dbReference>
<evidence type="ECO:0000313" key="13">
    <source>
        <dbReference type="Proteomes" id="UP001432166"/>
    </source>
</evidence>
<dbReference type="Pfam" id="PF02518">
    <property type="entry name" value="HATPase_c"/>
    <property type="match status" value="1"/>
</dbReference>
<evidence type="ECO:0000256" key="7">
    <source>
        <dbReference type="ARBA" id="ARBA00023012"/>
    </source>
</evidence>
<protein>
    <submittedName>
        <fullName evidence="12">Histidine kinase</fullName>
    </submittedName>
</protein>
<feature type="region of interest" description="Disordered" evidence="9">
    <location>
        <begin position="1"/>
        <end position="42"/>
    </location>
</feature>
<dbReference type="PANTHER" id="PTHR24421">
    <property type="entry name" value="NITRATE/NITRITE SENSOR PROTEIN NARX-RELATED"/>
    <property type="match status" value="1"/>
</dbReference>
<dbReference type="Pfam" id="PF07730">
    <property type="entry name" value="HisKA_3"/>
    <property type="match status" value="1"/>
</dbReference>
<gene>
    <name evidence="12" type="ORF">OG288_16705</name>
</gene>
<accession>A0ABZ1JJC1</accession>
<reference evidence="12" key="1">
    <citation type="submission" date="2022-10" db="EMBL/GenBank/DDBJ databases">
        <title>The complete genomes of actinobacterial strains from the NBC collection.</title>
        <authorList>
            <person name="Joergensen T.S."/>
            <person name="Alvarez Arevalo M."/>
            <person name="Sterndorff E.B."/>
            <person name="Faurdal D."/>
            <person name="Vuksanovic O."/>
            <person name="Mourched A.-S."/>
            <person name="Charusanti P."/>
            <person name="Shaw S."/>
            <person name="Blin K."/>
            <person name="Weber T."/>
        </authorList>
    </citation>
    <scope>NUCLEOTIDE SEQUENCE</scope>
    <source>
        <strain evidence="12">NBC_00189</strain>
    </source>
</reference>
<comment type="subcellular location">
    <subcellularLocation>
        <location evidence="1">Cell membrane</location>
        <topology evidence="1">Multi-pass membrane protein</topology>
    </subcellularLocation>
</comment>
<keyword evidence="3" id="KW-0808">Transferase</keyword>
<dbReference type="InterPro" id="IPR003594">
    <property type="entry name" value="HATPase_dom"/>
</dbReference>
<dbReference type="InterPro" id="IPR036890">
    <property type="entry name" value="HATPase_C_sf"/>
</dbReference>
<dbReference type="Proteomes" id="UP001432166">
    <property type="component" value="Chromosome"/>
</dbReference>
<evidence type="ECO:0000256" key="4">
    <source>
        <dbReference type="ARBA" id="ARBA00022692"/>
    </source>
</evidence>
<proteinExistence type="predicted"/>
<feature type="region of interest" description="Disordered" evidence="9">
    <location>
        <begin position="451"/>
        <end position="475"/>
    </location>
</feature>
<feature type="domain" description="Histidine kinase/HSP90-like ATPase" evidence="11">
    <location>
        <begin position="359"/>
        <end position="458"/>
    </location>
</feature>
<keyword evidence="7" id="KW-0902">Two-component regulatory system</keyword>
<feature type="transmembrane region" description="Helical" evidence="10">
    <location>
        <begin position="94"/>
        <end position="111"/>
    </location>
</feature>
<dbReference type="PANTHER" id="PTHR24421:SF37">
    <property type="entry name" value="SENSOR HISTIDINE KINASE NARS"/>
    <property type="match status" value="1"/>
</dbReference>
<evidence type="ECO:0000256" key="3">
    <source>
        <dbReference type="ARBA" id="ARBA00022679"/>
    </source>
</evidence>
<dbReference type="EMBL" id="CP108133">
    <property type="protein sequence ID" value="WTP49798.1"/>
    <property type="molecule type" value="Genomic_DNA"/>
</dbReference>
<evidence type="ECO:0000259" key="11">
    <source>
        <dbReference type="SMART" id="SM00387"/>
    </source>
</evidence>
<evidence type="ECO:0000313" key="12">
    <source>
        <dbReference type="EMBL" id="WTP49798.1"/>
    </source>
</evidence>
<keyword evidence="2" id="KW-1003">Cell membrane</keyword>
<evidence type="ECO:0000256" key="9">
    <source>
        <dbReference type="SAM" id="MobiDB-lite"/>
    </source>
</evidence>
<evidence type="ECO:0000256" key="6">
    <source>
        <dbReference type="ARBA" id="ARBA00022989"/>
    </source>
</evidence>
<keyword evidence="5 12" id="KW-0418">Kinase</keyword>
<evidence type="ECO:0000256" key="1">
    <source>
        <dbReference type="ARBA" id="ARBA00004651"/>
    </source>
</evidence>
<evidence type="ECO:0000256" key="8">
    <source>
        <dbReference type="ARBA" id="ARBA00023136"/>
    </source>
</evidence>
<evidence type="ECO:0000256" key="2">
    <source>
        <dbReference type="ARBA" id="ARBA00022475"/>
    </source>
</evidence>
<dbReference type="SMART" id="SM00387">
    <property type="entry name" value="HATPase_c"/>
    <property type="match status" value="1"/>
</dbReference>
<dbReference type="SUPFAM" id="SSF55874">
    <property type="entry name" value="ATPase domain of HSP90 chaperone/DNA topoisomerase II/histidine kinase"/>
    <property type="match status" value="1"/>
</dbReference>
<feature type="compositionally biased region" description="Basic residues" evidence="9">
    <location>
        <begin position="1"/>
        <end position="12"/>
    </location>
</feature>
<keyword evidence="4 10" id="KW-0812">Transmembrane</keyword>
<dbReference type="CDD" id="cd16917">
    <property type="entry name" value="HATPase_UhpB-NarQ-NarX-like"/>
    <property type="match status" value="1"/>
</dbReference>
<dbReference type="InterPro" id="IPR050482">
    <property type="entry name" value="Sensor_HK_TwoCompSys"/>
</dbReference>
<organism evidence="12 13">
    <name type="scientific">Streptomyces tauricus</name>
    <dbReference type="NCBI Taxonomy" id="68274"/>
    <lineage>
        <taxon>Bacteria</taxon>
        <taxon>Bacillati</taxon>
        <taxon>Actinomycetota</taxon>
        <taxon>Actinomycetes</taxon>
        <taxon>Kitasatosporales</taxon>
        <taxon>Streptomycetaceae</taxon>
        <taxon>Streptomyces</taxon>
        <taxon>Streptomyces aurantiacus group</taxon>
    </lineage>
</organism>
<feature type="transmembrane region" description="Helical" evidence="10">
    <location>
        <begin position="192"/>
        <end position="213"/>
    </location>
</feature>
<keyword evidence="6 10" id="KW-1133">Transmembrane helix</keyword>
<keyword evidence="13" id="KW-1185">Reference proteome</keyword>